<comment type="caution">
    <text evidence="1">The sequence shown here is derived from an EMBL/GenBank/DDBJ whole genome shotgun (WGS) entry which is preliminary data.</text>
</comment>
<dbReference type="EMBL" id="BARV01041288">
    <property type="protein sequence ID" value="GAI49336.1"/>
    <property type="molecule type" value="Genomic_DNA"/>
</dbReference>
<proteinExistence type="predicted"/>
<gene>
    <name evidence="1" type="ORF">S06H3_62563</name>
</gene>
<feature type="non-terminal residue" evidence="1">
    <location>
        <position position="1"/>
    </location>
</feature>
<organism evidence="1">
    <name type="scientific">marine sediment metagenome</name>
    <dbReference type="NCBI Taxonomy" id="412755"/>
    <lineage>
        <taxon>unclassified sequences</taxon>
        <taxon>metagenomes</taxon>
        <taxon>ecological metagenomes</taxon>
    </lineage>
</organism>
<protein>
    <submittedName>
        <fullName evidence="1">Uncharacterized protein</fullName>
    </submittedName>
</protein>
<evidence type="ECO:0000313" key="1">
    <source>
        <dbReference type="EMBL" id="GAI49336.1"/>
    </source>
</evidence>
<reference evidence="1" key="1">
    <citation type="journal article" date="2014" name="Front. Microbiol.">
        <title>High frequency of phylogenetically diverse reductive dehalogenase-homologous genes in deep subseafloor sedimentary metagenomes.</title>
        <authorList>
            <person name="Kawai M."/>
            <person name="Futagami T."/>
            <person name="Toyoda A."/>
            <person name="Takaki Y."/>
            <person name="Nishi S."/>
            <person name="Hori S."/>
            <person name="Arai W."/>
            <person name="Tsubouchi T."/>
            <person name="Morono Y."/>
            <person name="Uchiyama I."/>
            <person name="Ito T."/>
            <person name="Fujiyama A."/>
            <person name="Inagaki F."/>
            <person name="Takami H."/>
        </authorList>
    </citation>
    <scope>NUCLEOTIDE SEQUENCE</scope>
    <source>
        <strain evidence="1">Expedition CK06-06</strain>
    </source>
</reference>
<dbReference type="AlphaFoldDB" id="X1Q3K7"/>
<name>X1Q3K7_9ZZZZ</name>
<accession>X1Q3K7</accession>
<sequence length="38" mass="3889">AIVSGYLADLVIILVPSPKRIKPGSIFFVGGCAKASSL</sequence>